<dbReference type="EMBL" id="ML993600">
    <property type="protein sequence ID" value="KAF2165426.1"/>
    <property type="molecule type" value="Genomic_DNA"/>
</dbReference>
<keyword evidence="6" id="KW-0804">Transcription</keyword>
<gene>
    <name evidence="10" type="ORF">M409DRAFT_55824</name>
</gene>
<evidence type="ECO:0000256" key="7">
    <source>
        <dbReference type="ARBA" id="ARBA00023242"/>
    </source>
</evidence>
<dbReference type="GO" id="GO:0008270">
    <property type="term" value="F:zinc ion binding"/>
    <property type="evidence" value="ECO:0007669"/>
    <property type="project" value="InterPro"/>
</dbReference>
<protein>
    <recommendedName>
        <fullName evidence="9">Zn(2)-C6 fungal-type domain-containing protein</fullName>
    </recommendedName>
</protein>
<dbReference type="OrthoDB" id="3862662at2759"/>
<evidence type="ECO:0000313" key="10">
    <source>
        <dbReference type="EMBL" id="KAF2165426.1"/>
    </source>
</evidence>
<evidence type="ECO:0000259" key="9">
    <source>
        <dbReference type="PROSITE" id="PS50048"/>
    </source>
</evidence>
<dbReference type="SMART" id="SM00066">
    <property type="entry name" value="GAL4"/>
    <property type="match status" value="1"/>
</dbReference>
<keyword evidence="5" id="KW-0238">DNA-binding</keyword>
<dbReference type="GO" id="GO:0043565">
    <property type="term" value="F:sequence-specific DNA binding"/>
    <property type="evidence" value="ECO:0007669"/>
    <property type="project" value="TreeGrafter"/>
</dbReference>
<dbReference type="RefSeq" id="XP_033666315.1">
    <property type="nucleotide sequence ID" value="XM_033813106.1"/>
</dbReference>
<sequence length="557" mass="61582">MSDRSYTSPQVCTRCREKKIRCDLRLPSCKRCAAADVQCCFWDPILEKTVYCGYLHFLHQRESSLKRKIQQRSDELGQLLSPSRSNSVPSSTATGSNHHGDTIDRTTFPSQALYLGPGHSAEIVQRFLKAGLEWHRQKQLPLPDFHLPVPAQAYYTLLEPRAVLSGPRDLGSLELSGLLTSTTKNALVQHYLNVVGPNFDFLHGDLESLIDDLDLPDLSGSDTNSENSITIVIVLTISLALVVRDLQTSLSDAFVRFRRALKEFVDSGITVEDQLERQRLLCTILISQALCELIIPESYQVWDLLGAAVSALDELRLGYRSHHLNLNEQYFKLECSLLKLESSVVLHFQRPSSFPGKITSSGARSIDEQSIVWSSGANIAQTLMDTSDVSVADAVNLIPPTLRVELPHDRISLSSALLYATLQPLFITEEILSGQPLEESTLNAFQIVATSACTIVDHLDELNKSDKILSLWLEADRVLRCGMVWLFYLVHQSQSGQVVGNQSSTNGARDTMAPILKVTSLLSSFAGRFKGASASLSAWEACVALLWPVISSNGNSL</sequence>
<evidence type="ECO:0000256" key="8">
    <source>
        <dbReference type="SAM" id="MobiDB-lite"/>
    </source>
</evidence>
<evidence type="ECO:0000313" key="11">
    <source>
        <dbReference type="Proteomes" id="UP000799537"/>
    </source>
</evidence>
<dbReference type="InterPro" id="IPR052202">
    <property type="entry name" value="Yeast_MetPath_Reg"/>
</dbReference>
<dbReference type="GO" id="GO:0005634">
    <property type="term" value="C:nucleus"/>
    <property type="evidence" value="ECO:0007669"/>
    <property type="project" value="UniProtKB-SubCell"/>
</dbReference>
<dbReference type="PROSITE" id="PS50048">
    <property type="entry name" value="ZN2_CY6_FUNGAL_2"/>
    <property type="match status" value="1"/>
</dbReference>
<evidence type="ECO:0000256" key="6">
    <source>
        <dbReference type="ARBA" id="ARBA00023163"/>
    </source>
</evidence>
<keyword evidence="2" id="KW-0479">Metal-binding</keyword>
<accession>A0A6A6CJ29</accession>
<dbReference type="GeneID" id="54566378"/>
<dbReference type="CDD" id="cd00067">
    <property type="entry name" value="GAL4"/>
    <property type="match status" value="1"/>
</dbReference>
<dbReference type="GO" id="GO:0045944">
    <property type="term" value="P:positive regulation of transcription by RNA polymerase II"/>
    <property type="evidence" value="ECO:0007669"/>
    <property type="project" value="TreeGrafter"/>
</dbReference>
<reference evidence="10" key="1">
    <citation type="journal article" date="2020" name="Stud. Mycol.">
        <title>101 Dothideomycetes genomes: a test case for predicting lifestyles and emergence of pathogens.</title>
        <authorList>
            <person name="Haridas S."/>
            <person name="Albert R."/>
            <person name="Binder M."/>
            <person name="Bloem J."/>
            <person name="Labutti K."/>
            <person name="Salamov A."/>
            <person name="Andreopoulos B."/>
            <person name="Baker S."/>
            <person name="Barry K."/>
            <person name="Bills G."/>
            <person name="Bluhm B."/>
            <person name="Cannon C."/>
            <person name="Castanera R."/>
            <person name="Culley D."/>
            <person name="Daum C."/>
            <person name="Ezra D."/>
            <person name="Gonzalez J."/>
            <person name="Henrissat B."/>
            <person name="Kuo A."/>
            <person name="Liang C."/>
            <person name="Lipzen A."/>
            <person name="Lutzoni F."/>
            <person name="Magnuson J."/>
            <person name="Mondo S."/>
            <person name="Nolan M."/>
            <person name="Ohm R."/>
            <person name="Pangilinan J."/>
            <person name="Park H.-J."/>
            <person name="Ramirez L."/>
            <person name="Alfaro M."/>
            <person name="Sun H."/>
            <person name="Tritt A."/>
            <person name="Yoshinaga Y."/>
            <person name="Zwiers L.-H."/>
            <person name="Turgeon B."/>
            <person name="Goodwin S."/>
            <person name="Spatafora J."/>
            <person name="Crous P."/>
            <person name="Grigoriev I."/>
        </authorList>
    </citation>
    <scope>NUCLEOTIDE SEQUENCE</scope>
    <source>
        <strain evidence="10">ATCC 36951</strain>
    </source>
</reference>
<evidence type="ECO:0000256" key="5">
    <source>
        <dbReference type="ARBA" id="ARBA00023125"/>
    </source>
</evidence>
<dbReference type="Gene3D" id="4.10.240.10">
    <property type="entry name" value="Zn(2)-C6 fungal-type DNA-binding domain"/>
    <property type="match status" value="1"/>
</dbReference>
<evidence type="ECO:0000256" key="1">
    <source>
        <dbReference type="ARBA" id="ARBA00004123"/>
    </source>
</evidence>
<evidence type="ECO:0000256" key="2">
    <source>
        <dbReference type="ARBA" id="ARBA00022723"/>
    </source>
</evidence>
<dbReference type="Pfam" id="PF00172">
    <property type="entry name" value="Zn_clus"/>
    <property type="match status" value="1"/>
</dbReference>
<keyword evidence="3" id="KW-0862">Zinc</keyword>
<keyword evidence="11" id="KW-1185">Reference proteome</keyword>
<dbReference type="InterPro" id="IPR036864">
    <property type="entry name" value="Zn2-C6_fun-type_DNA-bd_sf"/>
</dbReference>
<dbReference type="PANTHER" id="PTHR47782">
    <property type="entry name" value="ZN(II)2CYS6 TRANSCRIPTION FACTOR (EUROFUNG)-RELATED"/>
    <property type="match status" value="1"/>
</dbReference>
<dbReference type="SUPFAM" id="SSF57701">
    <property type="entry name" value="Zn2/Cys6 DNA-binding domain"/>
    <property type="match status" value="1"/>
</dbReference>
<dbReference type="InterPro" id="IPR001138">
    <property type="entry name" value="Zn2Cys6_DnaBD"/>
</dbReference>
<dbReference type="Proteomes" id="UP000799537">
    <property type="component" value="Unassembled WGS sequence"/>
</dbReference>
<keyword evidence="7" id="KW-0539">Nucleus</keyword>
<dbReference type="PANTHER" id="PTHR47782:SF10">
    <property type="entry name" value="PROTEIN SIP4"/>
    <property type="match status" value="1"/>
</dbReference>
<dbReference type="AlphaFoldDB" id="A0A6A6CJ29"/>
<feature type="domain" description="Zn(2)-C6 fungal-type" evidence="9">
    <location>
        <begin position="11"/>
        <end position="41"/>
    </location>
</feature>
<comment type="subcellular location">
    <subcellularLocation>
        <location evidence="1">Nucleus</location>
    </subcellularLocation>
</comment>
<dbReference type="PROSITE" id="PS00463">
    <property type="entry name" value="ZN2_CY6_FUNGAL_1"/>
    <property type="match status" value="1"/>
</dbReference>
<feature type="compositionally biased region" description="Low complexity" evidence="8">
    <location>
        <begin position="81"/>
        <end position="91"/>
    </location>
</feature>
<proteinExistence type="predicted"/>
<name>A0A6A6CJ29_ZASCE</name>
<evidence type="ECO:0000256" key="4">
    <source>
        <dbReference type="ARBA" id="ARBA00023015"/>
    </source>
</evidence>
<feature type="region of interest" description="Disordered" evidence="8">
    <location>
        <begin position="76"/>
        <end position="102"/>
    </location>
</feature>
<evidence type="ECO:0000256" key="3">
    <source>
        <dbReference type="ARBA" id="ARBA00022833"/>
    </source>
</evidence>
<dbReference type="GO" id="GO:0000981">
    <property type="term" value="F:DNA-binding transcription factor activity, RNA polymerase II-specific"/>
    <property type="evidence" value="ECO:0007669"/>
    <property type="project" value="InterPro"/>
</dbReference>
<organism evidence="10 11">
    <name type="scientific">Zasmidium cellare ATCC 36951</name>
    <dbReference type="NCBI Taxonomy" id="1080233"/>
    <lineage>
        <taxon>Eukaryota</taxon>
        <taxon>Fungi</taxon>
        <taxon>Dikarya</taxon>
        <taxon>Ascomycota</taxon>
        <taxon>Pezizomycotina</taxon>
        <taxon>Dothideomycetes</taxon>
        <taxon>Dothideomycetidae</taxon>
        <taxon>Mycosphaerellales</taxon>
        <taxon>Mycosphaerellaceae</taxon>
        <taxon>Zasmidium</taxon>
    </lineage>
</organism>
<keyword evidence="4" id="KW-0805">Transcription regulation</keyword>